<evidence type="ECO:0000313" key="2">
    <source>
        <dbReference type="EMBL" id="MBI5251434.1"/>
    </source>
</evidence>
<dbReference type="InterPro" id="IPR003033">
    <property type="entry name" value="SCP2_sterol-bd_dom"/>
</dbReference>
<dbReference type="GO" id="GO:0005829">
    <property type="term" value="C:cytosol"/>
    <property type="evidence" value="ECO:0007669"/>
    <property type="project" value="TreeGrafter"/>
</dbReference>
<dbReference type="SUPFAM" id="SSF55718">
    <property type="entry name" value="SCP-like"/>
    <property type="match status" value="1"/>
</dbReference>
<dbReference type="PANTHER" id="PTHR10094">
    <property type="entry name" value="STEROL CARRIER PROTEIN 2 SCP-2 FAMILY PROTEIN"/>
    <property type="match status" value="1"/>
</dbReference>
<sequence>AAGIDVVFQYKISGPGGGDWVVAIKDGACTVEKGVHASPTTTIIMSDEDFLSLITKKLNAMQAYTSGKLKIQGDLMKSQLIEKLFKF</sequence>
<dbReference type="Proteomes" id="UP000807825">
    <property type="component" value="Unassembled WGS sequence"/>
</dbReference>
<gene>
    <name evidence="2" type="ORF">HY912_18250</name>
</gene>
<feature type="non-terminal residue" evidence="2">
    <location>
        <position position="1"/>
    </location>
</feature>
<organism evidence="2 3">
    <name type="scientific">Desulfomonile tiedjei</name>
    <dbReference type="NCBI Taxonomy" id="2358"/>
    <lineage>
        <taxon>Bacteria</taxon>
        <taxon>Pseudomonadati</taxon>
        <taxon>Thermodesulfobacteriota</taxon>
        <taxon>Desulfomonilia</taxon>
        <taxon>Desulfomonilales</taxon>
        <taxon>Desulfomonilaceae</taxon>
        <taxon>Desulfomonile</taxon>
    </lineage>
</organism>
<dbReference type="Gene3D" id="3.30.1050.10">
    <property type="entry name" value="SCP2 sterol-binding domain"/>
    <property type="match status" value="1"/>
</dbReference>
<dbReference type="EMBL" id="JACRDE010000478">
    <property type="protein sequence ID" value="MBI5251434.1"/>
    <property type="molecule type" value="Genomic_DNA"/>
</dbReference>
<comment type="caution">
    <text evidence="2">The sequence shown here is derived from an EMBL/GenBank/DDBJ whole genome shotgun (WGS) entry which is preliminary data.</text>
</comment>
<evidence type="ECO:0000313" key="3">
    <source>
        <dbReference type="Proteomes" id="UP000807825"/>
    </source>
</evidence>
<dbReference type="InterPro" id="IPR036527">
    <property type="entry name" value="SCP2_sterol-bd_dom_sf"/>
</dbReference>
<feature type="domain" description="SCP2" evidence="1">
    <location>
        <begin position="7"/>
        <end position="86"/>
    </location>
</feature>
<name>A0A9D6V4L2_9BACT</name>
<reference evidence="2" key="1">
    <citation type="submission" date="2020-07" db="EMBL/GenBank/DDBJ databases">
        <title>Huge and variable diversity of episymbiotic CPR bacteria and DPANN archaea in groundwater ecosystems.</title>
        <authorList>
            <person name="He C.Y."/>
            <person name="Keren R."/>
            <person name="Whittaker M."/>
            <person name="Farag I.F."/>
            <person name="Doudna J."/>
            <person name="Cate J.H.D."/>
            <person name="Banfield J.F."/>
        </authorList>
    </citation>
    <scope>NUCLEOTIDE SEQUENCE</scope>
    <source>
        <strain evidence="2">NC_groundwater_1664_Pr3_B-0.1um_52_9</strain>
    </source>
</reference>
<accession>A0A9D6V4L2</accession>
<dbReference type="Pfam" id="PF02036">
    <property type="entry name" value="SCP2"/>
    <property type="match status" value="1"/>
</dbReference>
<dbReference type="AlphaFoldDB" id="A0A9D6V4L2"/>
<protein>
    <submittedName>
        <fullName evidence="2">SCP2 sterol-binding domain-containing protein</fullName>
    </submittedName>
</protein>
<evidence type="ECO:0000259" key="1">
    <source>
        <dbReference type="Pfam" id="PF02036"/>
    </source>
</evidence>
<proteinExistence type="predicted"/>
<dbReference type="PANTHER" id="PTHR10094:SF25">
    <property type="entry name" value="SCP2 STEROL-BINDING DOMAIN-CONTAINING PROTEIN 1"/>
    <property type="match status" value="1"/>
</dbReference>